<evidence type="ECO:0008006" key="3">
    <source>
        <dbReference type="Google" id="ProtNLM"/>
    </source>
</evidence>
<accession>A0A8K0WQ39</accession>
<name>A0A8K0WQ39_9HYPO</name>
<keyword evidence="2" id="KW-1185">Reference proteome</keyword>
<dbReference type="OrthoDB" id="4161727at2759"/>
<comment type="caution">
    <text evidence="1">The sequence shown here is derived from an EMBL/GenBank/DDBJ whole genome shotgun (WGS) entry which is preliminary data.</text>
</comment>
<protein>
    <recommendedName>
        <fullName evidence="3">C2H2-type domain-containing protein</fullName>
    </recommendedName>
</protein>
<feature type="non-terminal residue" evidence="1">
    <location>
        <position position="151"/>
    </location>
</feature>
<reference evidence="1" key="1">
    <citation type="journal article" date="2021" name="Nat. Commun.">
        <title>Genetic determinants of endophytism in the Arabidopsis root mycobiome.</title>
        <authorList>
            <person name="Mesny F."/>
            <person name="Miyauchi S."/>
            <person name="Thiergart T."/>
            <person name="Pickel B."/>
            <person name="Atanasova L."/>
            <person name="Karlsson M."/>
            <person name="Huettel B."/>
            <person name="Barry K.W."/>
            <person name="Haridas S."/>
            <person name="Chen C."/>
            <person name="Bauer D."/>
            <person name="Andreopoulos W."/>
            <person name="Pangilinan J."/>
            <person name="LaButti K."/>
            <person name="Riley R."/>
            <person name="Lipzen A."/>
            <person name="Clum A."/>
            <person name="Drula E."/>
            <person name="Henrissat B."/>
            <person name="Kohler A."/>
            <person name="Grigoriev I.V."/>
            <person name="Martin F.M."/>
            <person name="Hacquard S."/>
        </authorList>
    </citation>
    <scope>NUCLEOTIDE SEQUENCE</scope>
    <source>
        <strain evidence="1">MPI-CAGE-CH-0235</strain>
    </source>
</reference>
<organism evidence="1 2">
    <name type="scientific">Stachybotrys elegans</name>
    <dbReference type="NCBI Taxonomy" id="80388"/>
    <lineage>
        <taxon>Eukaryota</taxon>
        <taxon>Fungi</taxon>
        <taxon>Dikarya</taxon>
        <taxon>Ascomycota</taxon>
        <taxon>Pezizomycotina</taxon>
        <taxon>Sordariomycetes</taxon>
        <taxon>Hypocreomycetidae</taxon>
        <taxon>Hypocreales</taxon>
        <taxon>Stachybotryaceae</taxon>
        <taxon>Stachybotrys</taxon>
    </lineage>
</organism>
<sequence>MNGQPLEANPAENSLRRLACPFQKFHSLKCEEDPGSLYSTANSRSCIGPGFKTVQRLKEHLKRIHSPVQCERCLKIFPDGDPMTRLGKLYEHRQQDVACPKRDGLLEKGISEAQWLRIKQRYKRSQECHGVDAWFKIWAVIFPATKPPVSP</sequence>
<gene>
    <name evidence="1" type="ORF">B0I35DRAFT_512732</name>
</gene>
<dbReference type="PANTHER" id="PTHR38166">
    <property type="entry name" value="C2H2-TYPE DOMAIN-CONTAINING PROTEIN-RELATED"/>
    <property type="match status" value="1"/>
</dbReference>
<evidence type="ECO:0000313" key="1">
    <source>
        <dbReference type="EMBL" id="KAH7316875.1"/>
    </source>
</evidence>
<proteinExistence type="predicted"/>
<dbReference type="EMBL" id="JAGPNK010000008">
    <property type="protein sequence ID" value="KAH7316875.1"/>
    <property type="molecule type" value="Genomic_DNA"/>
</dbReference>
<dbReference type="AlphaFoldDB" id="A0A8K0WQ39"/>
<dbReference type="PANTHER" id="PTHR38166:SF1">
    <property type="entry name" value="C2H2-TYPE DOMAIN-CONTAINING PROTEIN"/>
    <property type="match status" value="1"/>
</dbReference>
<evidence type="ECO:0000313" key="2">
    <source>
        <dbReference type="Proteomes" id="UP000813444"/>
    </source>
</evidence>
<dbReference type="Proteomes" id="UP000813444">
    <property type="component" value="Unassembled WGS sequence"/>
</dbReference>